<name>A0AAV4J343_9GAST</name>
<dbReference type="PANTHER" id="PTHR47027:SF8">
    <property type="entry name" value="RIBONUCLEASE H"/>
    <property type="match status" value="1"/>
</dbReference>
<dbReference type="EMBL" id="BMAT01006594">
    <property type="protein sequence ID" value="GFS15701.1"/>
    <property type="molecule type" value="Genomic_DNA"/>
</dbReference>
<dbReference type="PANTHER" id="PTHR47027">
    <property type="entry name" value="REVERSE TRANSCRIPTASE DOMAIN-CONTAINING PROTEIN"/>
    <property type="match status" value="1"/>
</dbReference>
<dbReference type="AlphaFoldDB" id="A0AAV4J343"/>
<gene>
    <name evidence="1" type="ORF">ElyMa_003194200</name>
</gene>
<protein>
    <submittedName>
        <fullName evidence="1">Transposon TX1 uncharacterized 149 kDa protein</fullName>
    </submittedName>
</protein>
<comment type="caution">
    <text evidence="1">The sequence shown here is derived from an EMBL/GenBank/DDBJ whole genome shotgun (WGS) entry which is preliminary data.</text>
</comment>
<keyword evidence="2" id="KW-1185">Reference proteome</keyword>
<evidence type="ECO:0000313" key="1">
    <source>
        <dbReference type="EMBL" id="GFS15701.1"/>
    </source>
</evidence>
<proteinExistence type="predicted"/>
<reference evidence="1 2" key="1">
    <citation type="journal article" date="2021" name="Elife">
        <title>Chloroplast acquisition without the gene transfer in kleptoplastic sea slugs, Plakobranchus ocellatus.</title>
        <authorList>
            <person name="Maeda T."/>
            <person name="Takahashi S."/>
            <person name="Yoshida T."/>
            <person name="Shimamura S."/>
            <person name="Takaki Y."/>
            <person name="Nagai Y."/>
            <person name="Toyoda A."/>
            <person name="Suzuki Y."/>
            <person name="Arimoto A."/>
            <person name="Ishii H."/>
            <person name="Satoh N."/>
            <person name="Nishiyama T."/>
            <person name="Hasebe M."/>
            <person name="Maruyama T."/>
            <person name="Minagawa J."/>
            <person name="Obokata J."/>
            <person name="Shigenobu S."/>
        </authorList>
    </citation>
    <scope>NUCLEOTIDE SEQUENCE [LARGE SCALE GENOMIC DNA]</scope>
</reference>
<organism evidence="1 2">
    <name type="scientific">Elysia marginata</name>
    <dbReference type="NCBI Taxonomy" id="1093978"/>
    <lineage>
        <taxon>Eukaryota</taxon>
        <taxon>Metazoa</taxon>
        <taxon>Spiralia</taxon>
        <taxon>Lophotrochozoa</taxon>
        <taxon>Mollusca</taxon>
        <taxon>Gastropoda</taxon>
        <taxon>Heterobranchia</taxon>
        <taxon>Euthyneura</taxon>
        <taxon>Panpulmonata</taxon>
        <taxon>Sacoglossa</taxon>
        <taxon>Placobranchoidea</taxon>
        <taxon>Plakobranchidae</taxon>
        <taxon>Elysia</taxon>
    </lineage>
</organism>
<accession>A0AAV4J343</accession>
<evidence type="ECO:0000313" key="2">
    <source>
        <dbReference type="Proteomes" id="UP000762676"/>
    </source>
</evidence>
<dbReference type="Proteomes" id="UP000762676">
    <property type="component" value="Unassembled WGS sequence"/>
</dbReference>
<sequence>MRKKKIWPTDKAPLVITLPKKGNLRQCQNYRTISLISHTSKVMLDIILNHPKPKAEELSEEIADFRACRSTVEKIFICWILIDSVIGFKKAFDRVWHVLGGFQCRGRPCSSHSDALQNLHQCSLP</sequence>